<feature type="repeat" description="ANK" evidence="3">
    <location>
        <begin position="483"/>
        <end position="515"/>
    </location>
</feature>
<dbReference type="PROSITE" id="PS50088">
    <property type="entry name" value="ANK_REPEAT"/>
    <property type="match status" value="6"/>
</dbReference>
<dbReference type="Gene3D" id="1.25.40.20">
    <property type="entry name" value="Ankyrin repeat-containing domain"/>
    <property type="match status" value="2"/>
</dbReference>
<proteinExistence type="predicted"/>
<dbReference type="Proteomes" id="UP000054466">
    <property type="component" value="Unassembled WGS sequence"/>
</dbReference>
<evidence type="ECO:0000256" key="2">
    <source>
        <dbReference type="ARBA" id="ARBA00023043"/>
    </source>
</evidence>
<feature type="repeat" description="ANK" evidence="3">
    <location>
        <begin position="233"/>
        <end position="265"/>
    </location>
</feature>
<feature type="repeat" description="ANK" evidence="3">
    <location>
        <begin position="450"/>
        <end position="482"/>
    </location>
</feature>
<feature type="repeat" description="ANK" evidence="3">
    <location>
        <begin position="266"/>
        <end position="298"/>
    </location>
</feature>
<dbReference type="SUPFAM" id="SSF48403">
    <property type="entry name" value="Ankyrin repeat"/>
    <property type="match status" value="2"/>
</dbReference>
<feature type="region of interest" description="Disordered" evidence="4">
    <location>
        <begin position="540"/>
        <end position="563"/>
    </location>
</feature>
<dbReference type="InterPro" id="IPR002110">
    <property type="entry name" value="Ankyrin_rpt"/>
</dbReference>
<keyword evidence="1" id="KW-0677">Repeat</keyword>
<gene>
    <name evidence="5" type="ORF">PV07_03830</name>
</gene>
<evidence type="ECO:0000256" key="1">
    <source>
        <dbReference type="ARBA" id="ARBA00022737"/>
    </source>
</evidence>
<accession>A0A0D2CQK8</accession>
<feature type="region of interest" description="Disordered" evidence="4">
    <location>
        <begin position="602"/>
        <end position="640"/>
    </location>
</feature>
<dbReference type="Pfam" id="PF00023">
    <property type="entry name" value="Ank"/>
    <property type="match status" value="1"/>
</dbReference>
<dbReference type="InterPro" id="IPR036770">
    <property type="entry name" value="Ankyrin_rpt-contain_sf"/>
</dbReference>
<dbReference type="PANTHER" id="PTHR24198">
    <property type="entry name" value="ANKYRIN REPEAT AND PROTEIN KINASE DOMAIN-CONTAINING PROTEIN"/>
    <property type="match status" value="1"/>
</dbReference>
<dbReference type="AlphaFoldDB" id="A0A0D2CQK8"/>
<evidence type="ECO:0000313" key="6">
    <source>
        <dbReference type="Proteomes" id="UP000054466"/>
    </source>
</evidence>
<dbReference type="RefSeq" id="XP_016252486.1">
    <property type="nucleotide sequence ID" value="XM_016390584.1"/>
</dbReference>
<dbReference type="EMBL" id="KN847041">
    <property type="protein sequence ID" value="KIW32270.1"/>
    <property type="molecule type" value="Genomic_DNA"/>
</dbReference>
<feature type="repeat" description="ANK" evidence="3">
    <location>
        <begin position="299"/>
        <end position="324"/>
    </location>
</feature>
<dbReference type="HOGENOM" id="CLU_427578_0_0_1"/>
<dbReference type="VEuPathDB" id="FungiDB:PV07_03830"/>
<keyword evidence="6" id="KW-1185">Reference proteome</keyword>
<reference evidence="5 6" key="1">
    <citation type="submission" date="2015-01" db="EMBL/GenBank/DDBJ databases">
        <title>The Genome Sequence of Cladophialophora immunda CBS83496.</title>
        <authorList>
            <consortium name="The Broad Institute Genomics Platform"/>
            <person name="Cuomo C."/>
            <person name="de Hoog S."/>
            <person name="Gorbushina A."/>
            <person name="Stielow B."/>
            <person name="Teixiera M."/>
            <person name="Abouelleil A."/>
            <person name="Chapman S.B."/>
            <person name="Priest M."/>
            <person name="Young S.K."/>
            <person name="Wortman J."/>
            <person name="Nusbaum C."/>
            <person name="Birren B."/>
        </authorList>
    </citation>
    <scope>NUCLEOTIDE SEQUENCE [LARGE SCALE GENOMIC DNA]</scope>
    <source>
        <strain evidence="5 6">CBS 83496</strain>
    </source>
</reference>
<evidence type="ECO:0000256" key="3">
    <source>
        <dbReference type="PROSITE-ProRule" id="PRU00023"/>
    </source>
</evidence>
<dbReference type="GeneID" id="27343024"/>
<evidence type="ECO:0000256" key="4">
    <source>
        <dbReference type="SAM" id="MobiDB-lite"/>
    </source>
</evidence>
<organism evidence="5 6">
    <name type="scientific">Cladophialophora immunda</name>
    <dbReference type="NCBI Taxonomy" id="569365"/>
    <lineage>
        <taxon>Eukaryota</taxon>
        <taxon>Fungi</taxon>
        <taxon>Dikarya</taxon>
        <taxon>Ascomycota</taxon>
        <taxon>Pezizomycotina</taxon>
        <taxon>Eurotiomycetes</taxon>
        <taxon>Chaetothyriomycetidae</taxon>
        <taxon>Chaetothyriales</taxon>
        <taxon>Herpotrichiellaceae</taxon>
        <taxon>Cladophialophora</taxon>
    </lineage>
</organism>
<dbReference type="PRINTS" id="PR01415">
    <property type="entry name" value="ANKYRIN"/>
</dbReference>
<dbReference type="Pfam" id="PF12796">
    <property type="entry name" value="Ank_2"/>
    <property type="match status" value="3"/>
</dbReference>
<name>A0A0D2CQK8_9EURO</name>
<dbReference type="SMART" id="SM00248">
    <property type="entry name" value="ANK"/>
    <property type="match status" value="12"/>
</dbReference>
<evidence type="ECO:0000313" key="5">
    <source>
        <dbReference type="EMBL" id="KIW32270.1"/>
    </source>
</evidence>
<dbReference type="OrthoDB" id="20872at2759"/>
<dbReference type="PROSITE" id="PS50297">
    <property type="entry name" value="ANK_REP_REGION"/>
    <property type="match status" value="6"/>
</dbReference>
<dbReference type="STRING" id="569365.A0A0D2CQK8"/>
<sequence length="640" mass="68871">MDHSELFDLGSFDIWRSLRRKLAELSHQESQPNVDARALDIQSPDSPKARTAELMAILNRSFEAISDELDLYALESLPQERAEIFLTYAACAAFKDKLHKYPLHMLAAFGDTSDLKAMLDTGAHDINQRDEDEQTPLKNAVDAHHYGQVQLLLRQPNIEVDPLDSQRWTPLHDACRLGFLDIVRLLCDTGHANIEAANGEGFTPLQIAAFGGHARILSFLLDRGADPTATGHDELTALHRAVTNNHAKAVEVLVRAKVDVNPASPHGATPLLRAVESADPRIVRMLLDAGADANPRNCDGITVLEMALLRGDEPILRMLLRRGATGCDASVICNALTKNPRIALVLLNHTTTSLPATMGTSDRGEDARESGPPPFLLAALGAGSDAAPRDATLALALATRLLQLGADCNAHHVTGAPKPLHLAALRGWTEVTRLLLGQPSIAVDARGGTNGSTPLWAAAAAGNTDIIKALTEAGADVNATADDGTTPLMIATSEGKRAAVRMLVDVGASCGARDQRGRTALVIASQNGHSNLAAFLAERMSRRGTASDRRPAEPNRGRAEHRTTPVSAAWLTLEALAGDEMPDPTGDREPGWLRERVVRERERVVTGEQPRQSPLTHVYAERELPPLLFPTPPAAQETRG</sequence>
<protein>
    <submittedName>
        <fullName evidence="5">Uncharacterized protein</fullName>
    </submittedName>
</protein>
<dbReference type="PANTHER" id="PTHR24198:SF165">
    <property type="entry name" value="ANKYRIN REPEAT-CONTAINING PROTEIN-RELATED"/>
    <property type="match status" value="1"/>
</dbReference>
<keyword evidence="2 3" id="KW-0040">ANK repeat</keyword>
<feature type="repeat" description="ANK" evidence="3">
    <location>
        <begin position="200"/>
        <end position="232"/>
    </location>
</feature>